<gene>
    <name evidence="2" type="ORF">GCM10023195_61230</name>
</gene>
<dbReference type="EMBL" id="BAABHJ010000023">
    <property type="protein sequence ID" value="GAA4614062.1"/>
    <property type="molecule type" value="Genomic_DNA"/>
</dbReference>
<feature type="compositionally biased region" description="Low complexity" evidence="1">
    <location>
        <begin position="173"/>
        <end position="185"/>
    </location>
</feature>
<proteinExistence type="predicted"/>
<feature type="region of interest" description="Disordered" evidence="1">
    <location>
        <begin position="86"/>
        <end position="215"/>
    </location>
</feature>
<organism evidence="2 3">
    <name type="scientific">Actinoallomurus liliacearum</name>
    <dbReference type="NCBI Taxonomy" id="1080073"/>
    <lineage>
        <taxon>Bacteria</taxon>
        <taxon>Bacillati</taxon>
        <taxon>Actinomycetota</taxon>
        <taxon>Actinomycetes</taxon>
        <taxon>Streptosporangiales</taxon>
        <taxon>Thermomonosporaceae</taxon>
        <taxon>Actinoallomurus</taxon>
    </lineage>
</organism>
<keyword evidence="3" id="KW-1185">Reference proteome</keyword>
<reference evidence="3" key="1">
    <citation type="journal article" date="2019" name="Int. J. Syst. Evol. Microbiol.">
        <title>The Global Catalogue of Microorganisms (GCM) 10K type strain sequencing project: providing services to taxonomists for standard genome sequencing and annotation.</title>
        <authorList>
            <consortium name="The Broad Institute Genomics Platform"/>
            <consortium name="The Broad Institute Genome Sequencing Center for Infectious Disease"/>
            <person name="Wu L."/>
            <person name="Ma J."/>
        </authorList>
    </citation>
    <scope>NUCLEOTIDE SEQUENCE [LARGE SCALE GENOMIC DNA]</scope>
    <source>
        <strain evidence="3">JCM 17938</strain>
    </source>
</reference>
<name>A0ABP8TTW3_9ACTN</name>
<evidence type="ECO:0000256" key="1">
    <source>
        <dbReference type="SAM" id="MobiDB-lite"/>
    </source>
</evidence>
<protein>
    <submittedName>
        <fullName evidence="2">Uncharacterized protein</fullName>
    </submittedName>
</protein>
<comment type="caution">
    <text evidence="2">The sequence shown here is derived from an EMBL/GenBank/DDBJ whole genome shotgun (WGS) entry which is preliminary data.</text>
</comment>
<evidence type="ECO:0000313" key="2">
    <source>
        <dbReference type="EMBL" id="GAA4614062.1"/>
    </source>
</evidence>
<accession>A0ABP8TTW3</accession>
<evidence type="ECO:0000313" key="3">
    <source>
        <dbReference type="Proteomes" id="UP001500212"/>
    </source>
</evidence>
<feature type="compositionally biased region" description="Polar residues" evidence="1">
    <location>
        <begin position="204"/>
        <end position="215"/>
    </location>
</feature>
<dbReference type="RefSeq" id="WP_345362232.1">
    <property type="nucleotide sequence ID" value="NZ_BAABHJ010000023.1"/>
</dbReference>
<feature type="compositionally biased region" description="Low complexity" evidence="1">
    <location>
        <begin position="193"/>
        <end position="203"/>
    </location>
</feature>
<dbReference type="Proteomes" id="UP001500212">
    <property type="component" value="Unassembled WGS sequence"/>
</dbReference>
<sequence length="215" mass="22186">MTEPFDEYGERLRRVLHAEAEAVTPSPEGLEQIRGKIAKKQERHFGAWFTIPWLRPLAAVAAAVVITGVAVSTTPALKTFVQTGHFSPADRRDDGTSAAGGQKVVTAWPPVNPSRPDVGALPHPSPSRTGPSGAHVIPGHKCPPGEDPIRPPAGSADDQTASPAPSPHVTCGPDTATSAPPTQAASPPPPATPTQVPTTDTPTNGAQQPSAQSSP</sequence>